<dbReference type="PANTHER" id="PTHR47989:SF61">
    <property type="entry name" value="PROTEIN KINASE DOMAIN-CONTAINING PROTEIN"/>
    <property type="match status" value="1"/>
</dbReference>
<feature type="transmembrane region" description="Helical" evidence="4">
    <location>
        <begin position="88"/>
        <end position="105"/>
    </location>
</feature>
<keyword evidence="1" id="KW-0547">Nucleotide-binding</keyword>
<gene>
    <name evidence="5" type="ORF">B296_00054673</name>
</gene>
<evidence type="ECO:0000313" key="6">
    <source>
        <dbReference type="Proteomes" id="UP000287651"/>
    </source>
</evidence>
<sequence>MPPPPGRPHRSHNNTRNPSQGSGGKSSPPDHARSKKSLTAGLLIGIVIGSAFGALCIILAIILCLHNIQKCKNGNVNNRNDSGTSAAVGTNKAVFLAFYMILSVTKKEMQEQRLKSSSITNLKPPTDTVMVEKLHGKNTAVKPPKVPITATSYTVASLQIATNSFSQDCLVGEGSFGRVYRAEFPNGKVIFNHLH</sequence>
<evidence type="ECO:0000256" key="4">
    <source>
        <dbReference type="SAM" id="Phobius"/>
    </source>
</evidence>
<evidence type="ECO:0000256" key="3">
    <source>
        <dbReference type="SAM" id="MobiDB-lite"/>
    </source>
</evidence>
<dbReference type="AlphaFoldDB" id="A0A426XYB7"/>
<keyword evidence="2" id="KW-0067">ATP-binding</keyword>
<dbReference type="Proteomes" id="UP000287651">
    <property type="component" value="Unassembled WGS sequence"/>
</dbReference>
<reference evidence="5 6" key="1">
    <citation type="journal article" date="2014" name="Agronomy (Basel)">
        <title>A Draft Genome Sequence for Ensete ventricosum, the Drought-Tolerant Tree Against Hunger.</title>
        <authorList>
            <person name="Harrison J."/>
            <person name="Moore K.A."/>
            <person name="Paszkiewicz K."/>
            <person name="Jones T."/>
            <person name="Grant M."/>
            <person name="Ambacheew D."/>
            <person name="Muzemil S."/>
            <person name="Studholme D.J."/>
        </authorList>
    </citation>
    <scope>NUCLEOTIDE SEQUENCE [LARGE SCALE GENOMIC DNA]</scope>
</reference>
<keyword evidence="4" id="KW-1133">Transmembrane helix</keyword>
<evidence type="ECO:0000256" key="2">
    <source>
        <dbReference type="ARBA" id="ARBA00022840"/>
    </source>
</evidence>
<evidence type="ECO:0008006" key="7">
    <source>
        <dbReference type="Google" id="ProtNLM"/>
    </source>
</evidence>
<evidence type="ECO:0000313" key="5">
    <source>
        <dbReference type="EMBL" id="RRT44513.1"/>
    </source>
</evidence>
<feature type="region of interest" description="Disordered" evidence="3">
    <location>
        <begin position="1"/>
        <end position="34"/>
    </location>
</feature>
<comment type="caution">
    <text evidence="5">The sequence shown here is derived from an EMBL/GenBank/DDBJ whole genome shotgun (WGS) entry which is preliminary data.</text>
</comment>
<dbReference type="EMBL" id="AMZH03016419">
    <property type="protein sequence ID" value="RRT44513.1"/>
    <property type="molecule type" value="Genomic_DNA"/>
</dbReference>
<proteinExistence type="predicted"/>
<organism evidence="5 6">
    <name type="scientific">Ensete ventricosum</name>
    <name type="common">Abyssinian banana</name>
    <name type="synonym">Musa ensete</name>
    <dbReference type="NCBI Taxonomy" id="4639"/>
    <lineage>
        <taxon>Eukaryota</taxon>
        <taxon>Viridiplantae</taxon>
        <taxon>Streptophyta</taxon>
        <taxon>Embryophyta</taxon>
        <taxon>Tracheophyta</taxon>
        <taxon>Spermatophyta</taxon>
        <taxon>Magnoliopsida</taxon>
        <taxon>Liliopsida</taxon>
        <taxon>Zingiberales</taxon>
        <taxon>Musaceae</taxon>
        <taxon>Ensete</taxon>
    </lineage>
</organism>
<dbReference type="PANTHER" id="PTHR47989">
    <property type="entry name" value="OS01G0750732 PROTEIN"/>
    <property type="match status" value="1"/>
</dbReference>
<dbReference type="SUPFAM" id="SSF56112">
    <property type="entry name" value="Protein kinase-like (PK-like)"/>
    <property type="match status" value="1"/>
</dbReference>
<keyword evidence="4" id="KW-0472">Membrane</keyword>
<accession>A0A426XYB7</accession>
<keyword evidence="4" id="KW-0812">Transmembrane</keyword>
<dbReference type="Gene3D" id="3.30.200.20">
    <property type="entry name" value="Phosphorylase Kinase, domain 1"/>
    <property type="match status" value="1"/>
</dbReference>
<feature type="transmembrane region" description="Helical" evidence="4">
    <location>
        <begin position="42"/>
        <end position="68"/>
    </location>
</feature>
<evidence type="ECO:0000256" key="1">
    <source>
        <dbReference type="ARBA" id="ARBA00022741"/>
    </source>
</evidence>
<dbReference type="GO" id="GO:0005524">
    <property type="term" value="F:ATP binding"/>
    <property type="evidence" value="ECO:0007669"/>
    <property type="project" value="UniProtKB-KW"/>
</dbReference>
<name>A0A426XYB7_ENSVE</name>
<protein>
    <recommendedName>
        <fullName evidence="7">Protein kinase domain-containing protein</fullName>
    </recommendedName>
</protein>
<dbReference type="InterPro" id="IPR011009">
    <property type="entry name" value="Kinase-like_dom_sf"/>
</dbReference>